<dbReference type="InterPro" id="IPR027417">
    <property type="entry name" value="P-loop_NTPase"/>
</dbReference>
<gene>
    <name evidence="1" type="ORF">F6V30_14025</name>
</gene>
<evidence type="ECO:0008006" key="3">
    <source>
        <dbReference type="Google" id="ProtNLM"/>
    </source>
</evidence>
<dbReference type="Gene3D" id="3.30.420.240">
    <property type="match status" value="1"/>
</dbReference>
<dbReference type="Gene3D" id="3.40.50.300">
    <property type="entry name" value="P-loop containing nucleotide triphosphate hydrolases"/>
    <property type="match status" value="1"/>
</dbReference>
<dbReference type="Proteomes" id="UP000798046">
    <property type="component" value="Unassembled WGS sequence"/>
</dbReference>
<sequence length="510" mass="57648">MTPEQQKSKEAASYRHWRTKPIDWVYDKFPSVKLSSQQVWFFLELGKLVNAKIKAWNANKPGYDGPPLTDEELEYASKIGISIMAGQGVGKDFIAALTICWMLDCCPNALITATGVTGKHLRNILWREVSKVMRLAVASNPSDPRSSTVLEDALEWQTEKIFHKGAKRPGAEWFAEAVTINPHAQVEEQAKTIYGRHEDWQMIVVDEAAGCPEPIFEPLEGTLTRKVNFALMIFNPIKAKGYAYDSHHKYADKWITGRWNAEESELVTPEHLEKMARYGKDSNTYRVKVLGLPPLVSEGGFIPYDRIMDAIEREFETTGSEPVMCGVDCAGGGDKSVTVVREGPVVRLFKKQTHDSEELEDWSASVLNDESADVAFIDNIGLGWYLPAKLRTRGLNARKGDFRSSASQSDKFFNKRTECYWRMCEEFIQGTISIPNDEDLINALGAVRFETLSENRLKMPDKKEMKRKLGGLSPDEVDALALSYYQPDHLFRRGGKKKGRGLDFTEVFLR</sequence>
<evidence type="ECO:0000313" key="1">
    <source>
        <dbReference type="EMBL" id="KAB0668951.1"/>
    </source>
</evidence>
<organism evidence="1 2">
    <name type="scientific">Oryzomonas sagensis</name>
    <dbReference type="NCBI Taxonomy" id="2603857"/>
    <lineage>
        <taxon>Bacteria</taxon>
        <taxon>Pseudomonadati</taxon>
        <taxon>Thermodesulfobacteriota</taxon>
        <taxon>Desulfuromonadia</taxon>
        <taxon>Geobacterales</taxon>
        <taxon>Geobacteraceae</taxon>
        <taxon>Oryzomonas</taxon>
    </lineage>
</organism>
<accession>A0ABQ6TL95</accession>
<dbReference type="EMBL" id="VZRA01000004">
    <property type="protein sequence ID" value="KAB0668951.1"/>
    <property type="molecule type" value="Genomic_DNA"/>
</dbReference>
<reference evidence="1 2" key="1">
    <citation type="journal article" date="2020" name="Microorganisms">
        <title>Description of Three Novel Members in the Family Geobacteraceae, Oryzomonas japonicum gen. nov., sp. nov., Oryzomonas sagensis sp. nov., and Oryzomonas ruber sp. nov.</title>
        <authorList>
            <person name="Xu Z."/>
            <person name="Masuda Y."/>
            <person name="Hayakawa C."/>
            <person name="Ushijima N."/>
            <person name="Kawano K."/>
            <person name="Shiratori Y."/>
            <person name="Senoo K."/>
            <person name="Itoh H."/>
        </authorList>
    </citation>
    <scope>NUCLEOTIDE SEQUENCE [LARGE SCALE GENOMIC DNA]</scope>
    <source>
        <strain evidence="1 2">Red100</strain>
    </source>
</reference>
<evidence type="ECO:0000313" key="2">
    <source>
        <dbReference type="Proteomes" id="UP000798046"/>
    </source>
</evidence>
<keyword evidence="2" id="KW-1185">Reference proteome</keyword>
<proteinExistence type="predicted"/>
<protein>
    <recommendedName>
        <fullName evidence="3">Terminase</fullName>
    </recommendedName>
</protein>
<dbReference type="RefSeq" id="WP_151157587.1">
    <property type="nucleotide sequence ID" value="NZ_VZRA01000004.1"/>
</dbReference>
<name>A0ABQ6TL95_9BACT</name>
<comment type="caution">
    <text evidence="1">The sequence shown here is derived from an EMBL/GenBank/DDBJ whole genome shotgun (WGS) entry which is preliminary data.</text>
</comment>